<organism evidence="2 3">
    <name type="scientific">Ditylenchus dipsaci</name>
    <dbReference type="NCBI Taxonomy" id="166011"/>
    <lineage>
        <taxon>Eukaryota</taxon>
        <taxon>Metazoa</taxon>
        <taxon>Ecdysozoa</taxon>
        <taxon>Nematoda</taxon>
        <taxon>Chromadorea</taxon>
        <taxon>Rhabditida</taxon>
        <taxon>Tylenchina</taxon>
        <taxon>Tylenchomorpha</taxon>
        <taxon>Sphaerularioidea</taxon>
        <taxon>Anguinidae</taxon>
        <taxon>Anguininae</taxon>
        <taxon>Ditylenchus</taxon>
    </lineage>
</organism>
<accession>A0A915DEW5</accession>
<proteinExistence type="predicted"/>
<name>A0A915DEW5_9BILA</name>
<dbReference type="SUPFAM" id="SSF54695">
    <property type="entry name" value="POZ domain"/>
    <property type="match status" value="1"/>
</dbReference>
<dbReference type="PANTHER" id="PTHR22744">
    <property type="entry name" value="HELIX LOOP HELIX PROTEIN 21-RELATED"/>
    <property type="match status" value="1"/>
</dbReference>
<evidence type="ECO:0000313" key="2">
    <source>
        <dbReference type="Proteomes" id="UP000887574"/>
    </source>
</evidence>
<evidence type="ECO:0000259" key="1">
    <source>
        <dbReference type="PROSITE" id="PS50097"/>
    </source>
</evidence>
<sequence length="303" mass="34184">MKSAEANQLGDQLKQLKLGLIKTREYRWFNSRDESWFDAIKETVIISKGSRQGYLRAASIHITLVSVVTREISGLQDPLAASMLDSDALIYDANFTISLLGSISHILSRSILLLIENIRLQVGLLSFCGQSSSTKRKLSLTKDEYAEPDCTLVVEGQKIPVCKALMMIHSSYFKAMFSREFREKNQDEIPLEGVLAVEFVHLMKVVYPSDDPVKDVNGQNVECLLRLADFFQMKIVTQRCAKYLKNYSNMKVKLEEKLLLAGTYSLSDLLDGCIAQYRTMDDLKRFVTCGQFLCSAATSRSES</sequence>
<evidence type="ECO:0000313" key="3">
    <source>
        <dbReference type="WBParaSite" id="jg1914"/>
    </source>
</evidence>
<dbReference type="WBParaSite" id="jg1914">
    <property type="protein sequence ID" value="jg1914"/>
    <property type="gene ID" value="jg1914"/>
</dbReference>
<keyword evidence="2" id="KW-1185">Reference proteome</keyword>
<feature type="domain" description="BTB" evidence="1">
    <location>
        <begin position="148"/>
        <end position="215"/>
    </location>
</feature>
<dbReference type="InterPro" id="IPR011333">
    <property type="entry name" value="SKP1/BTB/POZ_sf"/>
</dbReference>
<protein>
    <submittedName>
        <fullName evidence="3">BTB domain-containing protein</fullName>
    </submittedName>
</protein>
<reference evidence="3" key="1">
    <citation type="submission" date="2022-11" db="UniProtKB">
        <authorList>
            <consortium name="WormBaseParasite"/>
        </authorList>
    </citation>
    <scope>IDENTIFICATION</scope>
</reference>
<dbReference type="SMART" id="SM00225">
    <property type="entry name" value="BTB"/>
    <property type="match status" value="1"/>
</dbReference>
<dbReference type="PANTHER" id="PTHR22744:SF14">
    <property type="entry name" value="BTB DOMAIN-CONTAINING PROTEIN-RELATED"/>
    <property type="match status" value="1"/>
</dbReference>
<dbReference type="Proteomes" id="UP000887574">
    <property type="component" value="Unplaced"/>
</dbReference>
<dbReference type="AlphaFoldDB" id="A0A915DEW5"/>
<dbReference type="PROSITE" id="PS50097">
    <property type="entry name" value="BTB"/>
    <property type="match status" value="1"/>
</dbReference>
<dbReference type="InterPro" id="IPR000210">
    <property type="entry name" value="BTB/POZ_dom"/>
</dbReference>
<dbReference type="Pfam" id="PF00651">
    <property type="entry name" value="BTB"/>
    <property type="match status" value="1"/>
</dbReference>
<dbReference type="Gene3D" id="3.30.710.10">
    <property type="entry name" value="Potassium Channel Kv1.1, Chain A"/>
    <property type="match status" value="1"/>
</dbReference>
<dbReference type="CDD" id="cd18186">
    <property type="entry name" value="BTB_POZ_ZBTB_KLHL-like"/>
    <property type="match status" value="1"/>
</dbReference>